<evidence type="ECO:0000313" key="2">
    <source>
        <dbReference type="WBParaSite" id="ES5_v2.g7948.t1"/>
    </source>
</evidence>
<accession>A0AC34GT58</accession>
<sequence length="1878" mass="211485">MGGAISAVAKATKKCFKAVGKVVVKAAKGVRNFIQKHSKKLLAGVAVVAGVALCFVPGFQIVGAGLICGGINAGMLSFNKNATWKDFGKAFLGGFAAGFITTLAAPAIAAMAAAAGGLATSTFAAAALSCTVSAAAYAGVGVLTNGINNIIFEKDFLDNFGSAAICGGLIGFISPIINSAGINEAVVKIFKPLETKFNISLTTGAMASIGGRGLRMGANFCISAITQKIQTGRISLQRAVIDSVVYGYVNHKMAANAITAGESQFCTIDQPVPYTFIPEKVKTVVTPPPPALSQTQTNSSHSSNNVEFINSNGTTPTKISPVIVGPTRNASRNAEDINASAPSISNRDAVNQQRLNENNLEIRSDNETLIAAPSEDVISPPTRTSLMIPNNTFLASTPPSECTTNNKIIQSLNKLKPINSYIDKPANASTASKINELESKMDGVSTKVSQYVSAAGTKADATVGTKSESLINEKNATKLIEYGLQKQKLNLLPKKENSKSDERNTIQKTNTTVESQTFKPDSNTVAASQSSYSPFISNIVEEFQFIESERNRSEEENVFDAPSKVYVFQNATDNEKVRVGVQVSSKVSNPYASTNPRIETINIESNKNEMGYGQKLSTEKVLPQQSSFTISQAAIPNQNLQSINNCAEIAPPKVVVTYPIVSFIENEYKIMHWEKWPQLSKNVKIVTVSGPQASGRTSFIHSLAYFWGYKLLKEQVVTSKLRIGVIMYHFPEKNLVIFDCCDSMDASNPDEITASSLILETFCHLVSDHRIHHLTIDEAVSDEINSLATVDANTLTETQKENAINLCENSYFNHDILLLNFLSEGYSMNTLDTNHKQLNCIAKLVEEKTKPMNIAKDSEDEDIRKLLCQAWYSVVTNEELKTDFSKVVNQVATAVEGNDYDIQGFINKLIKFAESCENKIFVNKFGKFVEEIGKNLEAKKDKADPLIAFKLVTGCSAIFFEEGLKTDDLKKQNDMIELALEGFTFFLRNIKDSQTFELISLRMAINDHKILKQFLNVTIVYQNFERCWTFLQYAAIYGYRLELIEYNIFEKILQVVNKQQYSIEGERIASWALLTLEALLTLDTSKVFGDDPPPSEADKFRLSQQQFVKTFGIFSKLVEKKMEPLRTTRNMTIEEVQKRYVEILQYPKEFFNATDIAKKNEKSFEDLDPRQSHFFTVELFRQIYKSLAFYFADHVIENHQIFMSQKTDPQIIVTSKIKVWQRVLNLCEESESLYKNVLAKTDIKKWVIEMLKSPNSPYFIEALKLSNNILNGDYHADIRKKLAEENSIKEINKNKINTLDDVKRQGRRKELLLHYGNFCLDLIESGHVQRIIDIFIDRHFDIPFKATVFVSHIERLLHYGFEEEDRKLCFDIFIKKRHKIIAKLSELFQRLLKAKEIEIKKSKPLMAASALMISELVYYFYANDKQNFYQSFNESGKVLYECKSWINLMPVIAVTVRDILQRRRNSKRDSDDDDDNTFHPRIVLSFIYNTAMTSEITNSEIIAKTGVENRIVELKDTDAGNWDLMILSEKKFIKIKRDEVNIRRCAYIYAKYVLPELMDSKKNIDLNLKESFASELEFFKGIFKKHVDEVSAEIKEKELVEGWITAEEARQKHLGRLEDKITGPKELNIGTVVNANGPSTSLQYSNEFAVEDLLVYYSGHLFLENIKVRYTNHKIEIFLSLIQKLAKNEGTGHHELKIQNINVQKILGLQYARDALEMFGYSEVTVDKEAFLIANPKIIEQEYLQAEECLNFVNSINEDLEFKWHCDHSFKAIENGIPLQECRLPATFFDKNKEQNSSITLPIRILKEKRRYYSFSGVSLVRVKLQDGRFFQAVFHKSATLSDIGAELDILFLNDLKIDPLYCICDENGKEIENMSQK</sequence>
<evidence type="ECO:0000313" key="1">
    <source>
        <dbReference type="Proteomes" id="UP000887579"/>
    </source>
</evidence>
<dbReference type="Proteomes" id="UP000887579">
    <property type="component" value="Unplaced"/>
</dbReference>
<dbReference type="WBParaSite" id="ES5_v2.g7948.t1">
    <property type="protein sequence ID" value="ES5_v2.g7948.t1"/>
    <property type="gene ID" value="ES5_v2.g7948"/>
</dbReference>
<proteinExistence type="predicted"/>
<organism evidence="1 2">
    <name type="scientific">Panagrolaimus sp. ES5</name>
    <dbReference type="NCBI Taxonomy" id="591445"/>
    <lineage>
        <taxon>Eukaryota</taxon>
        <taxon>Metazoa</taxon>
        <taxon>Ecdysozoa</taxon>
        <taxon>Nematoda</taxon>
        <taxon>Chromadorea</taxon>
        <taxon>Rhabditida</taxon>
        <taxon>Tylenchina</taxon>
        <taxon>Panagrolaimomorpha</taxon>
        <taxon>Panagrolaimoidea</taxon>
        <taxon>Panagrolaimidae</taxon>
        <taxon>Panagrolaimus</taxon>
    </lineage>
</organism>
<reference evidence="2" key="1">
    <citation type="submission" date="2022-11" db="UniProtKB">
        <authorList>
            <consortium name="WormBaseParasite"/>
        </authorList>
    </citation>
    <scope>IDENTIFICATION</scope>
</reference>
<protein>
    <submittedName>
        <fullName evidence="2">Uncharacterized protein</fullName>
    </submittedName>
</protein>
<name>A0AC34GT58_9BILA</name>